<feature type="region of interest" description="Disordered" evidence="10">
    <location>
        <begin position="82"/>
        <end position="105"/>
    </location>
</feature>
<organism evidence="11 12">
    <name type="scientific">Nocardioides yefusunii</name>
    <dbReference type="NCBI Taxonomy" id="2500546"/>
    <lineage>
        <taxon>Bacteria</taxon>
        <taxon>Bacillati</taxon>
        <taxon>Actinomycetota</taxon>
        <taxon>Actinomycetes</taxon>
        <taxon>Propionibacteriales</taxon>
        <taxon>Nocardioidaceae</taxon>
        <taxon>Nocardioides</taxon>
    </lineage>
</organism>
<dbReference type="NCBIfam" id="TIGR00739">
    <property type="entry name" value="yajC"/>
    <property type="match status" value="1"/>
</dbReference>
<gene>
    <name evidence="11" type="primary">yajC</name>
    <name evidence="11" type="ORF">ACFPWU_13615</name>
</gene>
<evidence type="ECO:0000256" key="3">
    <source>
        <dbReference type="ARBA" id="ARBA00022448"/>
    </source>
</evidence>
<keyword evidence="9" id="KW-0472">Membrane</keyword>
<keyword evidence="3" id="KW-0813">Transport</keyword>
<protein>
    <submittedName>
        <fullName evidence="11">Preprotein translocase subunit YajC</fullName>
    </submittedName>
</protein>
<proteinExistence type="inferred from homology"/>
<keyword evidence="8" id="KW-0811">Translocation</keyword>
<accession>A0ABW1QZ17</accession>
<evidence type="ECO:0000256" key="6">
    <source>
        <dbReference type="ARBA" id="ARBA00022927"/>
    </source>
</evidence>
<dbReference type="Pfam" id="PF02699">
    <property type="entry name" value="YajC"/>
    <property type="match status" value="1"/>
</dbReference>
<dbReference type="SMART" id="SM01323">
    <property type="entry name" value="YajC"/>
    <property type="match status" value="1"/>
</dbReference>
<keyword evidence="7" id="KW-1133">Transmembrane helix</keyword>
<evidence type="ECO:0000313" key="11">
    <source>
        <dbReference type="EMBL" id="MFC6154701.1"/>
    </source>
</evidence>
<dbReference type="Proteomes" id="UP001596098">
    <property type="component" value="Unassembled WGS sequence"/>
</dbReference>
<evidence type="ECO:0000256" key="8">
    <source>
        <dbReference type="ARBA" id="ARBA00023010"/>
    </source>
</evidence>
<evidence type="ECO:0000256" key="10">
    <source>
        <dbReference type="SAM" id="MobiDB-lite"/>
    </source>
</evidence>
<evidence type="ECO:0000256" key="4">
    <source>
        <dbReference type="ARBA" id="ARBA00022475"/>
    </source>
</evidence>
<comment type="caution">
    <text evidence="11">The sequence shown here is derived from an EMBL/GenBank/DDBJ whole genome shotgun (WGS) entry which is preliminary data.</text>
</comment>
<comment type="subcellular location">
    <subcellularLocation>
        <location evidence="1">Cell membrane</location>
        <topology evidence="1">Single-pass membrane protein</topology>
    </subcellularLocation>
</comment>
<keyword evidence="4" id="KW-1003">Cell membrane</keyword>
<name>A0ABW1QZ17_9ACTN</name>
<dbReference type="PANTHER" id="PTHR33909:SF1">
    <property type="entry name" value="SEC TRANSLOCON ACCESSORY COMPLEX SUBUNIT YAJC"/>
    <property type="match status" value="1"/>
</dbReference>
<keyword evidence="12" id="KW-1185">Reference proteome</keyword>
<evidence type="ECO:0000256" key="9">
    <source>
        <dbReference type="ARBA" id="ARBA00023136"/>
    </source>
</evidence>
<keyword evidence="5" id="KW-0812">Transmembrane</keyword>
<comment type="similarity">
    <text evidence="2">Belongs to the YajC family.</text>
</comment>
<dbReference type="EMBL" id="JBHSQI010000008">
    <property type="protein sequence ID" value="MFC6154701.1"/>
    <property type="molecule type" value="Genomic_DNA"/>
</dbReference>
<evidence type="ECO:0000256" key="7">
    <source>
        <dbReference type="ARBA" id="ARBA00022989"/>
    </source>
</evidence>
<evidence type="ECO:0000256" key="5">
    <source>
        <dbReference type="ARBA" id="ARBA00022692"/>
    </source>
</evidence>
<evidence type="ECO:0000256" key="2">
    <source>
        <dbReference type="ARBA" id="ARBA00006742"/>
    </source>
</evidence>
<dbReference type="InterPro" id="IPR003849">
    <property type="entry name" value="Preprotein_translocase_YajC"/>
</dbReference>
<reference evidence="12" key="1">
    <citation type="journal article" date="2019" name="Int. J. Syst. Evol. Microbiol.">
        <title>The Global Catalogue of Microorganisms (GCM) 10K type strain sequencing project: providing services to taxonomists for standard genome sequencing and annotation.</title>
        <authorList>
            <consortium name="The Broad Institute Genomics Platform"/>
            <consortium name="The Broad Institute Genome Sequencing Center for Infectious Disease"/>
            <person name="Wu L."/>
            <person name="Ma J."/>
        </authorList>
    </citation>
    <scope>NUCLEOTIDE SEQUENCE [LARGE SCALE GENOMIC DNA]</scope>
    <source>
        <strain evidence="12">DFY28</strain>
    </source>
</reference>
<feature type="compositionally biased region" description="Low complexity" evidence="10">
    <location>
        <begin position="85"/>
        <end position="95"/>
    </location>
</feature>
<dbReference type="PANTHER" id="PTHR33909">
    <property type="entry name" value="SEC TRANSLOCON ACCESSORY COMPLEX SUBUNIT YAJC"/>
    <property type="match status" value="1"/>
</dbReference>
<evidence type="ECO:0000256" key="1">
    <source>
        <dbReference type="ARBA" id="ARBA00004162"/>
    </source>
</evidence>
<dbReference type="RefSeq" id="WP_128220900.1">
    <property type="nucleotide sequence ID" value="NZ_CP034929.1"/>
</dbReference>
<keyword evidence="6" id="KW-0653">Protein transport</keyword>
<sequence length="105" mass="11233">MELLPLLFVFILMWLLMVRPAQKRAKAAQAMQASLQVGDKVMLTSGIFGTVVELVDGRAVLSIAAGTEIEVVRAAIAEVVREEQTSATTESAETTGIDLDKGEDA</sequence>
<evidence type="ECO:0000313" key="12">
    <source>
        <dbReference type="Proteomes" id="UP001596098"/>
    </source>
</evidence>